<evidence type="ECO:0000313" key="2">
    <source>
        <dbReference type="Proteomes" id="UP000464754"/>
    </source>
</evidence>
<dbReference type="EMBL" id="AP019695">
    <property type="protein sequence ID" value="BBK22639.1"/>
    <property type="molecule type" value="Genomic_DNA"/>
</dbReference>
<dbReference type="KEGG" id="aarg:Aargi30884_15420"/>
<protein>
    <submittedName>
        <fullName evidence="1">Uncharacterized protein</fullName>
    </submittedName>
</protein>
<sequence length="119" mass="14060">MKRMEFSVIRKQFKYFGNDGFPKYDYRKEIVNGEVFRYGGLEFGIYRTMHLSDTRRKYDYVLVDLFTGIALSTAGRKIALLSEVTDSSEIFEKIDHLRKNWKTGGENCNVKERIDKRNV</sequence>
<accession>A0A6N4TIR7</accession>
<evidence type="ECO:0000313" key="1">
    <source>
        <dbReference type="EMBL" id="BBK22639.1"/>
    </source>
</evidence>
<dbReference type="AlphaFoldDB" id="A0A6N4TIR7"/>
<gene>
    <name evidence="1" type="ORF">Aargi30884_15420</name>
</gene>
<name>A0A6N4TIR7_9FIRM</name>
<organism evidence="1 2">
    <name type="scientific">Amedibacterium intestinale</name>
    <dbReference type="NCBI Taxonomy" id="2583452"/>
    <lineage>
        <taxon>Bacteria</taxon>
        <taxon>Bacillati</taxon>
        <taxon>Bacillota</taxon>
        <taxon>Erysipelotrichia</taxon>
        <taxon>Erysipelotrichales</taxon>
        <taxon>Erysipelotrichaceae</taxon>
        <taxon>Amedibacterium</taxon>
    </lineage>
</organism>
<keyword evidence="2" id="KW-1185">Reference proteome</keyword>
<proteinExistence type="predicted"/>
<reference evidence="2" key="1">
    <citation type="submission" date="2019-05" db="EMBL/GenBank/DDBJ databases">
        <title>Complete genome sequencing of Absiella argi strain JCM 30884.</title>
        <authorList>
            <person name="Sakamoto M."/>
            <person name="Murakami T."/>
            <person name="Mori H."/>
        </authorList>
    </citation>
    <scope>NUCLEOTIDE SEQUENCE [LARGE SCALE GENOMIC DNA]</scope>
    <source>
        <strain evidence="2">JCM 30884</strain>
    </source>
</reference>
<dbReference type="Proteomes" id="UP000464754">
    <property type="component" value="Chromosome"/>
</dbReference>